<dbReference type="InterPro" id="IPR040249">
    <property type="entry name" value="Ricin_B-like_lectin_EULS3-like"/>
</dbReference>
<feature type="compositionally biased region" description="Pro residues" evidence="1">
    <location>
        <begin position="35"/>
        <end position="50"/>
    </location>
</feature>
<dbReference type="AlphaFoldDB" id="A0AAN7KIK4"/>
<feature type="region of interest" description="Disordered" evidence="1">
    <location>
        <begin position="1"/>
        <end position="83"/>
    </location>
</feature>
<proteinExistence type="predicted"/>
<dbReference type="CDD" id="cd23431">
    <property type="entry name" value="beta-trefoil_Ricin_AtEULS3-like"/>
    <property type="match status" value="1"/>
</dbReference>
<comment type="caution">
    <text evidence="3">The sequence shown here is derived from an EMBL/GenBank/DDBJ whole genome shotgun (WGS) entry which is preliminary data.</text>
</comment>
<dbReference type="SUPFAM" id="SSF50370">
    <property type="entry name" value="Ricin B-like lectins"/>
    <property type="match status" value="1"/>
</dbReference>
<feature type="compositionally biased region" description="Pro residues" evidence="1">
    <location>
        <begin position="71"/>
        <end position="82"/>
    </location>
</feature>
<dbReference type="Proteomes" id="UP001345219">
    <property type="component" value="Chromosome 24"/>
</dbReference>
<dbReference type="EMBL" id="JAXIOK010000005">
    <property type="protein sequence ID" value="KAK4769871.1"/>
    <property type="molecule type" value="Genomic_DNA"/>
</dbReference>
<name>A0AAN7KIK4_9MYRT</name>
<reference evidence="3 4" key="1">
    <citation type="journal article" date="2023" name="Hortic Res">
        <title>Pangenome of water caltrop reveals structural variations and asymmetric subgenome divergence after allopolyploidization.</title>
        <authorList>
            <person name="Zhang X."/>
            <person name="Chen Y."/>
            <person name="Wang L."/>
            <person name="Yuan Y."/>
            <person name="Fang M."/>
            <person name="Shi L."/>
            <person name="Lu R."/>
            <person name="Comes H.P."/>
            <person name="Ma Y."/>
            <person name="Chen Y."/>
            <person name="Huang G."/>
            <person name="Zhou Y."/>
            <person name="Zheng Z."/>
            <person name="Qiu Y."/>
        </authorList>
    </citation>
    <scope>NUCLEOTIDE SEQUENCE [LARGE SCALE GENOMIC DNA]</scope>
    <source>
        <tissue evidence="3">Roots</tissue>
    </source>
</reference>
<dbReference type="Gene3D" id="2.80.10.50">
    <property type="match status" value="1"/>
</dbReference>
<organism evidence="3 4">
    <name type="scientific">Trapa incisa</name>
    <dbReference type="NCBI Taxonomy" id="236973"/>
    <lineage>
        <taxon>Eukaryota</taxon>
        <taxon>Viridiplantae</taxon>
        <taxon>Streptophyta</taxon>
        <taxon>Embryophyta</taxon>
        <taxon>Tracheophyta</taxon>
        <taxon>Spermatophyta</taxon>
        <taxon>Magnoliopsida</taxon>
        <taxon>eudicotyledons</taxon>
        <taxon>Gunneridae</taxon>
        <taxon>Pentapetalae</taxon>
        <taxon>rosids</taxon>
        <taxon>malvids</taxon>
        <taxon>Myrtales</taxon>
        <taxon>Lythraceae</taxon>
        <taxon>Trapa</taxon>
    </lineage>
</organism>
<dbReference type="PANTHER" id="PTHR31257">
    <property type="entry name" value="RICIN B-LIKE LECTIN EULS3"/>
    <property type="match status" value="1"/>
</dbReference>
<evidence type="ECO:0000313" key="2">
    <source>
        <dbReference type="EMBL" id="KAK4769871.1"/>
    </source>
</evidence>
<protein>
    <submittedName>
        <fullName evidence="3">Uncharacterized protein</fullName>
    </submittedName>
</protein>
<keyword evidence="4" id="KW-1185">Reference proteome</keyword>
<sequence length="245" mass="26855">MEFPFGSKTHTHTHHHRGSENDYEGGDGVSRTGAYPPPSQPPFNQPPPPYFGGGDEFLSQPPSNVYRSSHIPPPCGPYPPPGQVSDSVPVMAVGGGGSVKVICKADSKYALAIRDGKVILASCDPKDPTRQWDKYTVKDEDGFPCFSLVNKATFQAIKHYDVFYCPKPNRLDRSILWKEREHLGDGYRAVVSATDPDFYMDALNGDRKQGGVHDGTPIVVLPCNDGDDQGWKFSTQCKLSNTPTN</sequence>
<reference evidence="3" key="2">
    <citation type="submission" date="2023-11" db="EMBL/GenBank/DDBJ databases">
        <authorList>
            <person name="Zhang X."/>
        </authorList>
    </citation>
    <scope>NUCLEOTIDE SEQUENCE</scope>
    <source>
        <tissue evidence="3">Roots</tissue>
    </source>
</reference>
<evidence type="ECO:0000256" key="1">
    <source>
        <dbReference type="SAM" id="MobiDB-lite"/>
    </source>
</evidence>
<accession>A0AAN7KIK4</accession>
<dbReference type="EMBL" id="JAXIOK010000005">
    <property type="protein sequence ID" value="KAK4769888.1"/>
    <property type="molecule type" value="Genomic_DNA"/>
</dbReference>
<evidence type="ECO:0000313" key="4">
    <source>
        <dbReference type="Proteomes" id="UP001345219"/>
    </source>
</evidence>
<evidence type="ECO:0000313" key="3">
    <source>
        <dbReference type="EMBL" id="KAK4769888.1"/>
    </source>
</evidence>
<gene>
    <name evidence="2" type="ORF">SAY87_030403</name>
    <name evidence="3" type="ORF">SAY87_030420</name>
</gene>
<dbReference type="PANTHER" id="PTHR31257:SF2">
    <property type="entry name" value="RICIN B-LIKE LECTIN EULS3"/>
    <property type="match status" value="1"/>
</dbReference>
<dbReference type="InterPro" id="IPR035992">
    <property type="entry name" value="Ricin_B-like_lectins"/>
</dbReference>